<dbReference type="GO" id="GO:0015949">
    <property type="term" value="P:nucleobase-containing small molecule interconversion"/>
    <property type="evidence" value="ECO:0007669"/>
    <property type="project" value="UniProtKB-ARBA"/>
</dbReference>
<organism evidence="9 10">
    <name type="scientific">Solilutibacter pythonis</name>
    <dbReference type="NCBI Taxonomy" id="2483112"/>
    <lineage>
        <taxon>Bacteria</taxon>
        <taxon>Pseudomonadati</taxon>
        <taxon>Pseudomonadota</taxon>
        <taxon>Gammaproteobacteria</taxon>
        <taxon>Lysobacterales</taxon>
        <taxon>Lysobacteraceae</taxon>
        <taxon>Solilutibacter</taxon>
    </lineage>
</organism>
<name>A0A3M2I2Q0_9GAMM</name>
<dbReference type="SUPFAM" id="SSF109604">
    <property type="entry name" value="HD-domain/PDEase-like"/>
    <property type="match status" value="1"/>
</dbReference>
<evidence type="ECO:0000256" key="6">
    <source>
        <dbReference type="RuleBase" id="RU003847"/>
    </source>
</evidence>
<dbReference type="InterPro" id="IPR012676">
    <property type="entry name" value="TGS-like"/>
</dbReference>
<dbReference type="InterPro" id="IPR004095">
    <property type="entry name" value="TGS"/>
</dbReference>
<keyword evidence="9" id="KW-0378">Hydrolase</keyword>
<dbReference type="InterPro" id="IPR045600">
    <property type="entry name" value="RelA/SpoT_AH_RIS"/>
</dbReference>
<dbReference type="OrthoDB" id="9805041at2"/>
<keyword evidence="10" id="KW-1185">Reference proteome</keyword>
<dbReference type="Pfam" id="PF04607">
    <property type="entry name" value="RelA_SpoT"/>
    <property type="match status" value="1"/>
</dbReference>
<dbReference type="SUPFAM" id="SSF81301">
    <property type="entry name" value="Nucleotidyltransferase"/>
    <property type="match status" value="1"/>
</dbReference>
<dbReference type="Gene3D" id="3.30.70.260">
    <property type="match status" value="1"/>
</dbReference>
<dbReference type="InterPro" id="IPR002912">
    <property type="entry name" value="ACT_dom"/>
</dbReference>
<dbReference type="SUPFAM" id="SSF55021">
    <property type="entry name" value="ACT-like"/>
    <property type="match status" value="1"/>
</dbReference>
<protein>
    <recommendedName>
        <fullName evidence="1">GTP pyrophosphokinase</fullName>
    </recommendedName>
    <alternativeName>
        <fullName evidence="4">(p)ppGpp synthase</fullName>
    </alternativeName>
    <alternativeName>
        <fullName evidence="3">ATP:GTP 3'-pyrophosphotransferase</fullName>
    </alternativeName>
    <alternativeName>
        <fullName evidence="5">ppGpp synthase I</fullName>
    </alternativeName>
</protein>
<dbReference type="FunFam" id="3.30.460.10:FF:000001">
    <property type="entry name" value="GTP pyrophosphokinase RelA"/>
    <property type="match status" value="1"/>
</dbReference>
<dbReference type="GO" id="GO:0015969">
    <property type="term" value="P:guanosine tetraphosphate metabolic process"/>
    <property type="evidence" value="ECO:0007669"/>
    <property type="project" value="InterPro"/>
</dbReference>
<dbReference type="AlphaFoldDB" id="A0A3M2I2Q0"/>
<dbReference type="InterPro" id="IPR012675">
    <property type="entry name" value="Beta-grasp_dom_sf"/>
</dbReference>
<dbReference type="GO" id="GO:0008893">
    <property type="term" value="F:guanosine-3',5'-bis(diphosphate) 3'-diphosphatase activity"/>
    <property type="evidence" value="ECO:0007669"/>
    <property type="project" value="TreeGrafter"/>
</dbReference>
<dbReference type="GO" id="GO:0042594">
    <property type="term" value="P:response to starvation"/>
    <property type="evidence" value="ECO:0007669"/>
    <property type="project" value="TreeGrafter"/>
</dbReference>
<feature type="domain" description="TGS" evidence="8">
    <location>
        <begin position="375"/>
        <end position="438"/>
    </location>
</feature>
<evidence type="ECO:0000256" key="2">
    <source>
        <dbReference type="ARBA" id="ARBA00025704"/>
    </source>
</evidence>
<dbReference type="SUPFAM" id="SSF81271">
    <property type="entry name" value="TGS-like"/>
    <property type="match status" value="1"/>
</dbReference>
<dbReference type="Gene3D" id="1.10.3210.10">
    <property type="entry name" value="Hypothetical protein af1432"/>
    <property type="match status" value="1"/>
</dbReference>
<dbReference type="CDD" id="cd05399">
    <property type="entry name" value="NT_Rel-Spo_like"/>
    <property type="match status" value="1"/>
</dbReference>
<evidence type="ECO:0000256" key="5">
    <source>
        <dbReference type="ARBA" id="ARBA00033308"/>
    </source>
</evidence>
<feature type="domain" description="ACT" evidence="7">
    <location>
        <begin position="635"/>
        <end position="708"/>
    </location>
</feature>
<dbReference type="Gene3D" id="3.30.460.10">
    <property type="entry name" value="Beta Polymerase, domain 2"/>
    <property type="match status" value="1"/>
</dbReference>
<proteinExistence type="inferred from homology"/>
<dbReference type="InterPro" id="IPR033655">
    <property type="entry name" value="TGS_RelA/SpoT"/>
</dbReference>
<dbReference type="Pfam" id="PF19296">
    <property type="entry name" value="RelA_AH_RIS"/>
    <property type="match status" value="1"/>
</dbReference>
<evidence type="ECO:0000259" key="8">
    <source>
        <dbReference type="PROSITE" id="PS51880"/>
    </source>
</evidence>
<dbReference type="SMART" id="SM00954">
    <property type="entry name" value="RelA_SpoT"/>
    <property type="match status" value="1"/>
</dbReference>
<dbReference type="Proteomes" id="UP000275012">
    <property type="component" value="Unassembled WGS sequence"/>
</dbReference>
<dbReference type="GO" id="GO:0008728">
    <property type="term" value="F:GTP diphosphokinase activity"/>
    <property type="evidence" value="ECO:0007669"/>
    <property type="project" value="TreeGrafter"/>
</dbReference>
<comment type="caution">
    <text evidence="9">The sequence shown here is derived from an EMBL/GenBank/DDBJ whole genome shotgun (WGS) entry which is preliminary data.</text>
</comment>
<dbReference type="NCBIfam" id="TIGR00691">
    <property type="entry name" value="spoT_relA"/>
    <property type="match status" value="1"/>
</dbReference>
<reference evidence="9 10" key="1">
    <citation type="submission" date="2018-10" db="EMBL/GenBank/DDBJ databases">
        <title>Proposal of Lysobacter pythonis sp. nov. isolated from royal pythons (Python regius).</title>
        <authorList>
            <person name="Hans-Juergen B."/>
            <person name="Huptas C."/>
            <person name="Sandra B."/>
            <person name="Igor L."/>
            <person name="Joachim S."/>
            <person name="Siegfried S."/>
            <person name="Mareike W."/>
            <person name="Peter K."/>
        </authorList>
    </citation>
    <scope>NUCLEOTIDE SEQUENCE [LARGE SCALE GENOMIC DNA]</scope>
    <source>
        <strain evidence="9 10">4284/11</strain>
    </source>
</reference>
<dbReference type="InterPro" id="IPR004811">
    <property type="entry name" value="RelA/Spo_fam"/>
</dbReference>
<dbReference type="Pfam" id="PF13291">
    <property type="entry name" value="ACT_4"/>
    <property type="match status" value="1"/>
</dbReference>
<evidence type="ECO:0000259" key="7">
    <source>
        <dbReference type="PROSITE" id="PS51671"/>
    </source>
</evidence>
<gene>
    <name evidence="9" type="ORF">EBB59_04430</name>
</gene>
<dbReference type="CDD" id="cd01668">
    <property type="entry name" value="TGS_RSH"/>
    <property type="match status" value="1"/>
</dbReference>
<sequence length="708" mass="77934">MISPPALADVLDLPDAVLPAPASERLRSVLPALPDGPGWRRLPALLALLAGLNADAEMIEAAIVDAAGGAAAGCKALPAPPGVAALLEGLAAESRVRALHAEQAQGRDPEGLRRLLLAMSQDLRVVPVLLARHLVRLRHAVAMEAADAVELARLTRDIHAPLANRLGIWQLKWELEDLAFRVLEPEAYRRIARLLDDKRRDREGYIEVFKRELGAALAANGIEADIAGRPKHIYSIWRKMQKKNLPFEGLYDLRAVRVLVGETAQCYAVLGLVHAQWMPVPGEFDDYIARPKANDYRSLHTCVVGPGGKIVEVQIRTREMHAHAELGVAAHWRYKEGGTGDAALERKVAWMRRLLDAAHEENDAGLRADLDQELTEDRVYALSPKGEVIDLPAGATPLDFAYRVHTDIGHRCRGAKVNGRIVPLDHKLCTGERVEILTGKIDEPRRDWLLPGNRFLASPRSREKVRAWFRKLDRERNQQAGREILEREFKRMAWGETELSTVLPRFHVGTIEELWIQVALGETGPSQVVRALNDARRAAAPELPPPAASGGSLPARACDGARPGVSVAGVDNLLVHVARCCQPLPGEPVLGYLTRSRGLSMHRADCPALKRMAAADPDRLLPVDWGDAGVRQEVEIVLCAIDRKWLLRDVGNLIAQEGVQMNAIRSAPRSRDGRIRFHIALQVRDFEQLSQLLGKLAALPGVAEARRG</sequence>
<evidence type="ECO:0000313" key="9">
    <source>
        <dbReference type="EMBL" id="RMH93502.1"/>
    </source>
</evidence>
<dbReference type="GO" id="GO:0005886">
    <property type="term" value="C:plasma membrane"/>
    <property type="evidence" value="ECO:0007669"/>
    <property type="project" value="TreeGrafter"/>
</dbReference>
<comment type="pathway">
    <text evidence="2">Purine metabolism.</text>
</comment>
<evidence type="ECO:0000313" key="10">
    <source>
        <dbReference type="Proteomes" id="UP000275012"/>
    </source>
</evidence>
<dbReference type="FunFam" id="3.10.20.30:FF:000002">
    <property type="entry name" value="GTP pyrophosphokinase (RelA/SpoT)"/>
    <property type="match status" value="1"/>
</dbReference>
<dbReference type="PANTHER" id="PTHR21262">
    <property type="entry name" value="GUANOSINE-3',5'-BIS DIPHOSPHATE 3'-PYROPHOSPHOHYDROLASE"/>
    <property type="match status" value="1"/>
</dbReference>
<dbReference type="Gene3D" id="3.10.20.30">
    <property type="match status" value="1"/>
</dbReference>
<dbReference type="InterPro" id="IPR045865">
    <property type="entry name" value="ACT-like_dom_sf"/>
</dbReference>
<dbReference type="InterPro" id="IPR043519">
    <property type="entry name" value="NT_sf"/>
</dbReference>
<comment type="function">
    <text evidence="6">In eubacteria ppGpp (guanosine 3'-diphosphate 5'-diphosphate) is a mediator of the stringent response that coordinates a variety of cellular activities in response to changes in nutritional abundance.</text>
</comment>
<dbReference type="EMBL" id="RFLY01000005">
    <property type="protein sequence ID" value="RMH93502.1"/>
    <property type="molecule type" value="Genomic_DNA"/>
</dbReference>
<dbReference type="Pfam" id="PF13328">
    <property type="entry name" value="HD_4"/>
    <property type="match status" value="1"/>
</dbReference>
<dbReference type="CDD" id="cd04876">
    <property type="entry name" value="ACT_RelA-SpoT"/>
    <property type="match status" value="1"/>
</dbReference>
<accession>A0A3M2I2Q0</accession>
<dbReference type="PANTHER" id="PTHR21262:SF31">
    <property type="entry name" value="GTP PYROPHOSPHOKINASE"/>
    <property type="match status" value="1"/>
</dbReference>
<dbReference type="InterPro" id="IPR007685">
    <property type="entry name" value="RelA_SpoT"/>
</dbReference>
<dbReference type="PROSITE" id="PS51880">
    <property type="entry name" value="TGS"/>
    <property type="match status" value="1"/>
</dbReference>
<comment type="similarity">
    <text evidence="6">Belongs to the relA/spoT family.</text>
</comment>
<dbReference type="Pfam" id="PF02824">
    <property type="entry name" value="TGS"/>
    <property type="match status" value="1"/>
</dbReference>
<evidence type="ECO:0000256" key="1">
    <source>
        <dbReference type="ARBA" id="ARBA00019852"/>
    </source>
</evidence>
<evidence type="ECO:0000256" key="4">
    <source>
        <dbReference type="ARBA" id="ARBA00032407"/>
    </source>
</evidence>
<dbReference type="RefSeq" id="WP_122100951.1">
    <property type="nucleotide sequence ID" value="NZ_RFLY01000005.1"/>
</dbReference>
<dbReference type="PROSITE" id="PS51671">
    <property type="entry name" value="ACT"/>
    <property type="match status" value="1"/>
</dbReference>
<evidence type="ECO:0000256" key="3">
    <source>
        <dbReference type="ARBA" id="ARBA00029754"/>
    </source>
</evidence>